<reference evidence="1" key="1">
    <citation type="submission" date="2023-06" db="EMBL/GenBank/DDBJ databases">
        <authorList>
            <consortium name="Lawrence Berkeley National Laboratory"/>
            <person name="Ahrendt S."/>
            <person name="Sahu N."/>
            <person name="Indic B."/>
            <person name="Wong-Bajracharya J."/>
            <person name="Merenyi Z."/>
            <person name="Ke H.-M."/>
            <person name="Monk M."/>
            <person name="Kocsube S."/>
            <person name="Drula E."/>
            <person name="Lipzen A."/>
            <person name="Balint B."/>
            <person name="Henrissat B."/>
            <person name="Andreopoulos B."/>
            <person name="Martin F.M."/>
            <person name="Harder C.B."/>
            <person name="Rigling D."/>
            <person name="Ford K.L."/>
            <person name="Foster G.D."/>
            <person name="Pangilinan J."/>
            <person name="Papanicolaou A."/>
            <person name="Barry K."/>
            <person name="LaButti K."/>
            <person name="Viragh M."/>
            <person name="Koriabine M."/>
            <person name="Yan M."/>
            <person name="Riley R."/>
            <person name="Champramary S."/>
            <person name="Plett K.L."/>
            <person name="Tsai I.J."/>
            <person name="Slot J."/>
            <person name="Sipos G."/>
            <person name="Plett J."/>
            <person name="Nagy L.G."/>
            <person name="Grigoriev I.V."/>
        </authorList>
    </citation>
    <scope>NUCLEOTIDE SEQUENCE</scope>
    <source>
        <strain evidence="1">CCBAS 213</strain>
    </source>
</reference>
<organism evidence="1 2">
    <name type="scientific">Armillaria tabescens</name>
    <name type="common">Ringless honey mushroom</name>
    <name type="synonym">Agaricus tabescens</name>
    <dbReference type="NCBI Taxonomy" id="1929756"/>
    <lineage>
        <taxon>Eukaryota</taxon>
        <taxon>Fungi</taxon>
        <taxon>Dikarya</taxon>
        <taxon>Basidiomycota</taxon>
        <taxon>Agaricomycotina</taxon>
        <taxon>Agaricomycetes</taxon>
        <taxon>Agaricomycetidae</taxon>
        <taxon>Agaricales</taxon>
        <taxon>Marasmiineae</taxon>
        <taxon>Physalacriaceae</taxon>
        <taxon>Desarmillaria</taxon>
    </lineage>
</organism>
<keyword evidence="2" id="KW-1185">Reference proteome</keyword>
<gene>
    <name evidence="1" type="ORF">EV420DRAFT_1748100</name>
</gene>
<proteinExistence type="predicted"/>
<dbReference type="AlphaFoldDB" id="A0AA39N5X3"/>
<dbReference type="Proteomes" id="UP001175211">
    <property type="component" value="Unassembled WGS sequence"/>
</dbReference>
<dbReference type="EMBL" id="JAUEPS010000017">
    <property type="protein sequence ID" value="KAK0458643.1"/>
    <property type="molecule type" value="Genomic_DNA"/>
</dbReference>
<name>A0AA39N5X3_ARMTA</name>
<accession>A0AA39N5X3</accession>
<evidence type="ECO:0000313" key="2">
    <source>
        <dbReference type="Proteomes" id="UP001175211"/>
    </source>
</evidence>
<dbReference type="GeneID" id="85363772"/>
<dbReference type="RefSeq" id="XP_060330913.1">
    <property type="nucleotide sequence ID" value="XM_060480224.1"/>
</dbReference>
<sequence length="236" mass="26754">MTSIAFSPHFQDSHYDCTPKLSTTPVEDEHAFKLEGPILPRDSVSLSGERDYGCVEGWETRGWIKQHIGRVVSGKQGQEDAVDEVKRQRIWGRVDGSSPISSATLSSERRPLTQPLTTFRGNDWTESWPETICHRPASKARHMGVVEGIWEIWAFPIRRLPQASCRQGVALVEASESGRILARDAVSSSGEHEMWWMGAVDEDSRRISGQARETFFALRRRIIIRRARSGVGRYYE</sequence>
<comment type="caution">
    <text evidence="1">The sequence shown here is derived from an EMBL/GenBank/DDBJ whole genome shotgun (WGS) entry which is preliminary data.</text>
</comment>
<protein>
    <submittedName>
        <fullName evidence="1">Uncharacterized protein</fullName>
    </submittedName>
</protein>
<evidence type="ECO:0000313" key="1">
    <source>
        <dbReference type="EMBL" id="KAK0458643.1"/>
    </source>
</evidence>